<reference evidence="6 7" key="1">
    <citation type="submission" date="2024-06" db="EMBL/GenBank/DDBJ databases">
        <title>Genomic Encyclopedia of Type Strains, Phase IV (KMG-IV): sequencing the most valuable type-strain genomes for metagenomic binning, comparative biology and taxonomic classification.</title>
        <authorList>
            <person name="Goeker M."/>
        </authorList>
    </citation>
    <scope>NUCLEOTIDE SEQUENCE [LARGE SCALE GENOMIC DNA]</scope>
    <source>
        <strain evidence="6 7">DSM 21460</strain>
    </source>
</reference>
<accession>A0ABV2JAU3</accession>
<dbReference type="PRINTS" id="PR00039">
    <property type="entry name" value="HTHLYSR"/>
</dbReference>
<evidence type="ECO:0000256" key="3">
    <source>
        <dbReference type="ARBA" id="ARBA00023125"/>
    </source>
</evidence>
<dbReference type="SUPFAM" id="SSF46785">
    <property type="entry name" value="Winged helix' DNA-binding domain"/>
    <property type="match status" value="1"/>
</dbReference>
<evidence type="ECO:0000256" key="1">
    <source>
        <dbReference type="ARBA" id="ARBA00009437"/>
    </source>
</evidence>
<dbReference type="RefSeq" id="WP_354368741.1">
    <property type="nucleotide sequence ID" value="NZ_JBEPMA010000010.1"/>
</dbReference>
<dbReference type="SUPFAM" id="SSF53850">
    <property type="entry name" value="Periplasmic binding protein-like II"/>
    <property type="match status" value="1"/>
</dbReference>
<keyword evidence="3 6" id="KW-0238">DNA-binding</keyword>
<dbReference type="Gene3D" id="3.40.190.290">
    <property type="match status" value="1"/>
</dbReference>
<evidence type="ECO:0000313" key="6">
    <source>
        <dbReference type="EMBL" id="MET3617887.1"/>
    </source>
</evidence>
<evidence type="ECO:0000256" key="2">
    <source>
        <dbReference type="ARBA" id="ARBA00023015"/>
    </source>
</evidence>
<dbReference type="CDD" id="cd05466">
    <property type="entry name" value="PBP2_LTTR_substrate"/>
    <property type="match status" value="1"/>
</dbReference>
<keyword evidence="2" id="KW-0805">Transcription regulation</keyword>
<feature type="domain" description="HTH lysR-type" evidence="5">
    <location>
        <begin position="1"/>
        <end position="58"/>
    </location>
</feature>
<dbReference type="Proteomes" id="UP001549162">
    <property type="component" value="Unassembled WGS sequence"/>
</dbReference>
<evidence type="ECO:0000313" key="7">
    <source>
        <dbReference type="Proteomes" id="UP001549162"/>
    </source>
</evidence>
<dbReference type="InterPro" id="IPR036390">
    <property type="entry name" value="WH_DNA-bd_sf"/>
</dbReference>
<gene>
    <name evidence="6" type="ORF">ABID14_001522</name>
</gene>
<comment type="caution">
    <text evidence="6">The sequence shown here is derived from an EMBL/GenBank/DDBJ whole genome shotgun (WGS) entry which is preliminary data.</text>
</comment>
<comment type="similarity">
    <text evidence="1">Belongs to the LysR transcriptional regulatory family.</text>
</comment>
<name>A0ABV2JAU3_9FIRM</name>
<dbReference type="Pfam" id="PF03466">
    <property type="entry name" value="LysR_substrate"/>
    <property type="match status" value="1"/>
</dbReference>
<dbReference type="InterPro" id="IPR005119">
    <property type="entry name" value="LysR_subst-bd"/>
</dbReference>
<dbReference type="PANTHER" id="PTHR30126">
    <property type="entry name" value="HTH-TYPE TRANSCRIPTIONAL REGULATOR"/>
    <property type="match status" value="1"/>
</dbReference>
<keyword evidence="4" id="KW-0804">Transcription</keyword>
<keyword evidence="7" id="KW-1185">Reference proteome</keyword>
<dbReference type="PROSITE" id="PS50931">
    <property type="entry name" value="HTH_LYSR"/>
    <property type="match status" value="1"/>
</dbReference>
<protein>
    <submittedName>
        <fullName evidence="6">DNA-binding transcriptional LysR family regulator</fullName>
    </submittedName>
</protein>
<proteinExistence type="inferred from homology"/>
<sequence length="305" mass="35170">MDSKYYEYLIATAEYGNISKAAQSLFITQPALSKAIIKIEEEYGIKIFERSNGKLVPTVSGDLIINAGKDILKIEKNYKYELDEINNLHKGSLTISITPTRDLYILPIVLPEFRKKFPDFDLEINEQGINEIENSILNKESKIGIYITDNFNTDLNYEIIQEEEVVIGIAANSKYINYVEDKKEFKFPWIDLTLLKDEIFFISNPYKAKLGSLANIYFEEYNIKPKTMVIKNMETRLSLASIGEGIAFSYEIGNNFIDIDDKKLVFLSIGKKRRSDKFVISYLKEAALNDAYKEFINITKNYLKK</sequence>
<dbReference type="Gene3D" id="1.10.10.10">
    <property type="entry name" value="Winged helix-like DNA-binding domain superfamily/Winged helix DNA-binding domain"/>
    <property type="match status" value="1"/>
</dbReference>
<evidence type="ECO:0000256" key="4">
    <source>
        <dbReference type="ARBA" id="ARBA00023163"/>
    </source>
</evidence>
<organism evidence="6 7">
    <name type="scientific">Peptoniphilus olsenii</name>
    <dbReference type="NCBI Taxonomy" id="411570"/>
    <lineage>
        <taxon>Bacteria</taxon>
        <taxon>Bacillati</taxon>
        <taxon>Bacillota</taxon>
        <taxon>Tissierellia</taxon>
        <taxon>Tissierellales</taxon>
        <taxon>Peptoniphilaceae</taxon>
        <taxon>Peptoniphilus</taxon>
    </lineage>
</organism>
<dbReference type="Pfam" id="PF00126">
    <property type="entry name" value="HTH_1"/>
    <property type="match status" value="1"/>
</dbReference>
<dbReference type="PANTHER" id="PTHR30126:SF96">
    <property type="entry name" value="TRANSCRIPTIONAL REGULATORY PROTEIN, LYSR FAMILY"/>
    <property type="match status" value="1"/>
</dbReference>
<dbReference type="InterPro" id="IPR000847">
    <property type="entry name" value="LysR_HTH_N"/>
</dbReference>
<dbReference type="GO" id="GO:0003677">
    <property type="term" value="F:DNA binding"/>
    <property type="evidence" value="ECO:0007669"/>
    <property type="project" value="UniProtKB-KW"/>
</dbReference>
<dbReference type="EMBL" id="JBEPMA010000010">
    <property type="protein sequence ID" value="MET3617887.1"/>
    <property type="molecule type" value="Genomic_DNA"/>
</dbReference>
<dbReference type="InterPro" id="IPR036388">
    <property type="entry name" value="WH-like_DNA-bd_sf"/>
</dbReference>
<evidence type="ECO:0000259" key="5">
    <source>
        <dbReference type="PROSITE" id="PS50931"/>
    </source>
</evidence>